<keyword evidence="3" id="KW-0540">Nuclease</keyword>
<evidence type="ECO:0000256" key="1">
    <source>
        <dbReference type="SAM" id="MobiDB-lite"/>
    </source>
</evidence>
<dbReference type="OrthoDB" id="24202at10239"/>
<dbReference type="CDD" id="cd00085">
    <property type="entry name" value="HNHc"/>
    <property type="match status" value="1"/>
</dbReference>
<feature type="compositionally biased region" description="Polar residues" evidence="1">
    <location>
        <begin position="85"/>
        <end position="100"/>
    </location>
</feature>
<gene>
    <name evidence="3" type="primary">70</name>
    <name evidence="3" type="ORF">SEA_LUCKY10_70</name>
</gene>
<dbReference type="GeneID" id="29123336"/>
<name>A0A142KB30_9CAUD</name>
<reference evidence="4" key="1">
    <citation type="submission" date="2016-03" db="EMBL/GenBank/DDBJ databases">
        <authorList>
            <person name="Ploux O."/>
        </authorList>
    </citation>
    <scope>NUCLEOTIDE SEQUENCE [LARGE SCALE GENOMIC DNA]</scope>
</reference>
<organism evidence="3 4">
    <name type="scientific">Gordonia phage Lucky10</name>
    <dbReference type="NCBI Taxonomy" id="1821557"/>
    <lineage>
        <taxon>Viruses</taxon>
        <taxon>Duplodnaviria</taxon>
        <taxon>Heunggongvirae</taxon>
        <taxon>Uroviricota</taxon>
        <taxon>Caudoviricetes</taxon>
        <taxon>Luckytenvirus</taxon>
        <taxon>Luckytenvirus lucky10</taxon>
    </lineage>
</organism>
<evidence type="ECO:0000313" key="3">
    <source>
        <dbReference type="EMBL" id="AMS03313.1"/>
    </source>
</evidence>
<evidence type="ECO:0000313" key="4">
    <source>
        <dbReference type="Proteomes" id="UP000201844"/>
    </source>
</evidence>
<feature type="region of interest" description="Disordered" evidence="1">
    <location>
        <begin position="77"/>
        <end position="100"/>
    </location>
</feature>
<proteinExistence type="predicted"/>
<dbReference type="SMART" id="SM00507">
    <property type="entry name" value="HNHc"/>
    <property type="match status" value="1"/>
</dbReference>
<dbReference type="InterPro" id="IPR002711">
    <property type="entry name" value="HNH"/>
</dbReference>
<dbReference type="Proteomes" id="UP000201844">
    <property type="component" value="Segment"/>
</dbReference>
<dbReference type="Pfam" id="PF01844">
    <property type="entry name" value="HNH"/>
    <property type="match status" value="1"/>
</dbReference>
<keyword evidence="3" id="KW-0255">Endonuclease</keyword>
<dbReference type="GO" id="GO:0003676">
    <property type="term" value="F:nucleic acid binding"/>
    <property type="evidence" value="ECO:0007669"/>
    <property type="project" value="InterPro"/>
</dbReference>
<keyword evidence="3" id="KW-0378">Hydrolase</keyword>
<dbReference type="GO" id="GO:0004519">
    <property type="term" value="F:endonuclease activity"/>
    <property type="evidence" value="ECO:0007669"/>
    <property type="project" value="UniProtKB-KW"/>
</dbReference>
<dbReference type="EMBL" id="KU963256">
    <property type="protein sequence ID" value="AMS03313.1"/>
    <property type="molecule type" value="Genomic_DNA"/>
</dbReference>
<feature type="domain" description="HNH nuclease" evidence="2">
    <location>
        <begin position="10"/>
        <end position="76"/>
    </location>
</feature>
<dbReference type="Gene3D" id="1.10.30.50">
    <property type="match status" value="1"/>
</dbReference>
<dbReference type="KEGG" id="vg:29123336"/>
<dbReference type="RefSeq" id="YP_009304329.1">
    <property type="nucleotide sequence ID" value="NC_031267.1"/>
</dbReference>
<dbReference type="InterPro" id="IPR003615">
    <property type="entry name" value="HNH_nuc"/>
</dbReference>
<protein>
    <submittedName>
        <fullName evidence="3">HNH endonuclease</fullName>
    </submittedName>
</protein>
<sequence>MAGRNTTIRDRHRNHIRRGKPPCSYTHCLYPGTPIDYDADSHLDPLSFTVDHTIPINHGGTDTLDNKTAMHRACNRHKSDKLDPSQDSPATRQFITHRTW</sequence>
<accession>A0A142KB30</accession>
<dbReference type="GO" id="GO:0008270">
    <property type="term" value="F:zinc ion binding"/>
    <property type="evidence" value="ECO:0007669"/>
    <property type="project" value="InterPro"/>
</dbReference>
<evidence type="ECO:0000259" key="2">
    <source>
        <dbReference type="SMART" id="SM00507"/>
    </source>
</evidence>
<keyword evidence="4" id="KW-1185">Reference proteome</keyword>